<accession>A0ABU6T4J8</accession>
<organism evidence="11 12">
    <name type="scientific">Stylosanthes scabra</name>
    <dbReference type="NCBI Taxonomy" id="79078"/>
    <lineage>
        <taxon>Eukaryota</taxon>
        <taxon>Viridiplantae</taxon>
        <taxon>Streptophyta</taxon>
        <taxon>Embryophyta</taxon>
        <taxon>Tracheophyta</taxon>
        <taxon>Spermatophyta</taxon>
        <taxon>Magnoliopsida</taxon>
        <taxon>eudicotyledons</taxon>
        <taxon>Gunneridae</taxon>
        <taxon>Pentapetalae</taxon>
        <taxon>rosids</taxon>
        <taxon>fabids</taxon>
        <taxon>Fabales</taxon>
        <taxon>Fabaceae</taxon>
        <taxon>Papilionoideae</taxon>
        <taxon>50 kb inversion clade</taxon>
        <taxon>dalbergioids sensu lato</taxon>
        <taxon>Dalbergieae</taxon>
        <taxon>Pterocarpus clade</taxon>
        <taxon>Stylosanthes</taxon>
    </lineage>
</organism>
<evidence type="ECO:0000256" key="4">
    <source>
        <dbReference type="ARBA" id="ARBA00023015"/>
    </source>
</evidence>
<proteinExistence type="inferred from homology"/>
<evidence type="ECO:0000256" key="3">
    <source>
        <dbReference type="ARBA" id="ARBA00022833"/>
    </source>
</evidence>
<keyword evidence="2 9" id="KW-0863">Zinc-finger</keyword>
<comment type="function">
    <text evidence="8">Transcriptional regulator that specifically binds 5'-GATA-3' or 5'-GAT-3' motifs within gene promoters.</text>
</comment>
<evidence type="ECO:0000256" key="2">
    <source>
        <dbReference type="ARBA" id="ARBA00022771"/>
    </source>
</evidence>
<keyword evidence="12" id="KW-1185">Reference proteome</keyword>
<dbReference type="InterPro" id="IPR013088">
    <property type="entry name" value="Znf_NHR/GATA"/>
</dbReference>
<dbReference type="SMART" id="SM00401">
    <property type="entry name" value="ZnF_GATA"/>
    <property type="match status" value="1"/>
</dbReference>
<comment type="caution">
    <text evidence="11">The sequence shown here is derived from an EMBL/GenBank/DDBJ whole genome shotgun (WGS) entry which is preliminary data.</text>
</comment>
<evidence type="ECO:0000256" key="8">
    <source>
        <dbReference type="ARBA" id="ARBA00037539"/>
    </source>
</evidence>
<reference evidence="11 12" key="1">
    <citation type="journal article" date="2023" name="Plants (Basel)">
        <title>Bridging the Gap: Combining Genomics and Transcriptomics Approaches to Understand Stylosanthes scabra, an Orphan Legume from the Brazilian Caatinga.</title>
        <authorList>
            <person name="Ferreira-Neto J.R.C."/>
            <person name="da Silva M.D."/>
            <person name="Binneck E."/>
            <person name="de Melo N.F."/>
            <person name="da Silva R.H."/>
            <person name="de Melo A.L.T.M."/>
            <person name="Pandolfi V."/>
            <person name="Bustamante F.O."/>
            <person name="Brasileiro-Vidal A.C."/>
            <person name="Benko-Iseppon A.M."/>
        </authorList>
    </citation>
    <scope>NUCLEOTIDE SEQUENCE [LARGE SCALE GENOMIC DNA]</scope>
    <source>
        <tissue evidence="11">Leaves</tissue>
    </source>
</reference>
<evidence type="ECO:0000256" key="6">
    <source>
        <dbReference type="ARBA" id="ARBA00023163"/>
    </source>
</evidence>
<dbReference type="PANTHER" id="PTHR47172:SF9">
    <property type="entry name" value="GATA TRANSCRIPTION FACTOR 23"/>
    <property type="match status" value="1"/>
</dbReference>
<evidence type="ECO:0000313" key="12">
    <source>
        <dbReference type="Proteomes" id="UP001341840"/>
    </source>
</evidence>
<evidence type="ECO:0000259" key="10">
    <source>
        <dbReference type="PROSITE" id="PS50114"/>
    </source>
</evidence>
<feature type="domain" description="GATA-type" evidence="10">
    <location>
        <begin position="86"/>
        <end position="119"/>
    </location>
</feature>
<name>A0ABU6T4J8_9FABA</name>
<evidence type="ECO:0000313" key="11">
    <source>
        <dbReference type="EMBL" id="MED6143171.1"/>
    </source>
</evidence>
<keyword evidence="1" id="KW-0479">Metal-binding</keyword>
<evidence type="ECO:0000256" key="7">
    <source>
        <dbReference type="ARBA" id="ARBA00024019"/>
    </source>
</evidence>
<evidence type="ECO:0000256" key="1">
    <source>
        <dbReference type="ARBA" id="ARBA00022723"/>
    </source>
</evidence>
<dbReference type="PANTHER" id="PTHR47172">
    <property type="entry name" value="OS01G0976800 PROTEIN"/>
    <property type="match status" value="1"/>
</dbReference>
<sequence length="147" mass="16315">MKDDLKNNTENININNNNECSSTTLINTCPNPISNKRCYVASICSFGSDGSARGMLGGPRCRRCQQERGVLLQSDGSNRYCTNYYCRTTRTPMWRKGPLGYKTLCNACGIDYMKQVTSRGSEITTTLPDFAAELRSDHSKSECSADV</sequence>
<comment type="similarity">
    <text evidence="7">Belongs to the type IV zinc-finger family. Class B subfamily.</text>
</comment>
<dbReference type="SUPFAM" id="SSF57716">
    <property type="entry name" value="Glucocorticoid receptor-like (DNA-binding domain)"/>
    <property type="match status" value="1"/>
</dbReference>
<evidence type="ECO:0000256" key="9">
    <source>
        <dbReference type="PROSITE-ProRule" id="PRU00094"/>
    </source>
</evidence>
<keyword evidence="6" id="KW-0804">Transcription</keyword>
<evidence type="ECO:0000256" key="5">
    <source>
        <dbReference type="ARBA" id="ARBA00023125"/>
    </source>
</evidence>
<protein>
    <recommendedName>
        <fullName evidence="10">GATA-type domain-containing protein</fullName>
    </recommendedName>
</protein>
<dbReference type="InterPro" id="IPR000679">
    <property type="entry name" value="Znf_GATA"/>
</dbReference>
<dbReference type="Gene3D" id="3.30.50.10">
    <property type="entry name" value="Erythroid Transcription Factor GATA-1, subunit A"/>
    <property type="match status" value="1"/>
</dbReference>
<dbReference type="PROSITE" id="PS50114">
    <property type="entry name" value="GATA_ZN_FINGER_2"/>
    <property type="match status" value="1"/>
</dbReference>
<dbReference type="Proteomes" id="UP001341840">
    <property type="component" value="Unassembled WGS sequence"/>
</dbReference>
<dbReference type="EMBL" id="JASCZI010090628">
    <property type="protein sequence ID" value="MED6143171.1"/>
    <property type="molecule type" value="Genomic_DNA"/>
</dbReference>
<keyword evidence="4" id="KW-0805">Transcription regulation</keyword>
<keyword evidence="5" id="KW-0238">DNA-binding</keyword>
<gene>
    <name evidence="11" type="ORF">PIB30_003875</name>
</gene>
<dbReference type="Pfam" id="PF00320">
    <property type="entry name" value="GATA"/>
    <property type="match status" value="1"/>
</dbReference>
<keyword evidence="3" id="KW-0862">Zinc</keyword>